<dbReference type="Gene3D" id="1.10.287.990">
    <property type="entry name" value="Fe,Mn superoxide dismutase (SOD) domain"/>
    <property type="match status" value="1"/>
</dbReference>
<organism evidence="7">
    <name type="scientific">Closterium ehrenbergii</name>
    <name type="common">Green alga</name>
    <dbReference type="NCBI Taxonomy" id="102165"/>
    <lineage>
        <taxon>Eukaryota</taxon>
        <taxon>Viridiplantae</taxon>
        <taxon>Streptophyta</taxon>
        <taxon>Zygnematophyceae</taxon>
        <taxon>Zygnematophycidae</taxon>
        <taxon>Desmidiales</taxon>
        <taxon>Closteriaceae</taxon>
        <taxon>Closterium</taxon>
    </lineage>
</organism>
<reference evidence="7" key="1">
    <citation type="submission" date="2018-06" db="EMBL/GenBank/DDBJ databases">
        <title>Molecular characterization and expression of iron/manganese superoxide dismutases in the green alga Closterium ehrenbergii Meneghini (Conjugatophyceae) under oxidative stress.</title>
        <authorList>
            <person name="Wang H."/>
            <person name="Ki J.-S."/>
        </authorList>
    </citation>
    <scope>NUCLEOTIDE SEQUENCE</scope>
    <source>
        <strain evidence="7">Ce-01</strain>
    </source>
</reference>
<gene>
    <name evidence="7" type="primary">FeSOD1</name>
</gene>
<dbReference type="InterPro" id="IPR036314">
    <property type="entry name" value="SOD_C_sf"/>
</dbReference>
<protein>
    <recommendedName>
        <fullName evidence="2">superoxide dismutase</fullName>
        <ecNumber evidence="2">1.15.1.1</ecNumber>
    </recommendedName>
</protein>
<dbReference type="InterPro" id="IPR001189">
    <property type="entry name" value="Mn/Fe_SOD"/>
</dbReference>
<proteinExistence type="evidence at transcript level"/>
<dbReference type="InterPro" id="IPR019832">
    <property type="entry name" value="Mn/Fe_SOD_C"/>
</dbReference>
<dbReference type="GO" id="GO:0046872">
    <property type="term" value="F:metal ion binding"/>
    <property type="evidence" value="ECO:0007669"/>
    <property type="project" value="UniProtKB-KW"/>
</dbReference>
<evidence type="ECO:0000256" key="4">
    <source>
        <dbReference type="ARBA" id="ARBA00023002"/>
    </source>
</evidence>
<name>A0A509GHP8_CLOEH</name>
<evidence type="ECO:0000256" key="2">
    <source>
        <dbReference type="ARBA" id="ARBA00012682"/>
    </source>
</evidence>
<feature type="domain" description="Manganese/iron superoxide dismutase N-terminal" evidence="5">
    <location>
        <begin position="80"/>
        <end position="164"/>
    </location>
</feature>
<dbReference type="PANTHER" id="PTHR42769">
    <property type="entry name" value="SUPEROXIDE DISMUTASE"/>
    <property type="match status" value="1"/>
</dbReference>
<comment type="similarity">
    <text evidence="1">Belongs to the iron/manganese superoxide dismutase family.</text>
</comment>
<sequence>MAAALRGSTAGCVHSGYGGSALRDTRHGASCSRAGASLRGEQHTYSTRLTSANRTATSAHGVATSARRRSCVVVRAVGDHQLPPLPYHLDALEPHISRESLHRHWSVNHQNLLTSLNRQLDADLALKRMPLEELVVAAYNGGNVWPCFHAAAEAWNHEFFFAGMQPADEVPPGEANRPEGEVLRLVERDFGSVQGFEREFRRCAHAVFGSGHVWLSAQVETLVPEEWLADMRIPNAYRLQVARLVVHSTVNAFNPLVMNRIPLLSLDMWEHAYLSDYPTDRTPYVDAFLSRLLSWDAVAGRVERAKAHVNFWEMPPPPDALIRPGFIGDRAIPLQALSSALNSTAAAAAAAAADSSNAGAVN</sequence>
<dbReference type="InterPro" id="IPR019831">
    <property type="entry name" value="Mn/Fe_SOD_N"/>
</dbReference>
<keyword evidence="3" id="KW-0479">Metal-binding</keyword>
<evidence type="ECO:0000256" key="3">
    <source>
        <dbReference type="ARBA" id="ARBA00022723"/>
    </source>
</evidence>
<dbReference type="Pfam" id="PF00081">
    <property type="entry name" value="Sod_Fe_N"/>
    <property type="match status" value="1"/>
</dbReference>
<dbReference type="SUPFAM" id="SSF54719">
    <property type="entry name" value="Fe,Mn superoxide dismutase (SOD), C-terminal domain"/>
    <property type="match status" value="1"/>
</dbReference>
<evidence type="ECO:0000259" key="6">
    <source>
        <dbReference type="Pfam" id="PF02777"/>
    </source>
</evidence>
<dbReference type="GO" id="GO:0042644">
    <property type="term" value="C:chloroplast nucleoid"/>
    <property type="evidence" value="ECO:0007669"/>
    <property type="project" value="TreeGrafter"/>
</dbReference>
<dbReference type="AlphaFoldDB" id="A0A509GHP8"/>
<dbReference type="Gene3D" id="3.55.40.20">
    <property type="entry name" value="Iron/manganese superoxide dismutase, C-terminal domain"/>
    <property type="match status" value="1"/>
</dbReference>
<accession>A0A509GHP8</accession>
<dbReference type="SUPFAM" id="SSF46609">
    <property type="entry name" value="Fe,Mn superoxide dismutase (SOD), N-terminal domain"/>
    <property type="match status" value="1"/>
</dbReference>
<feature type="domain" description="Manganese/iron superoxide dismutase C-terminal" evidence="6">
    <location>
        <begin position="242"/>
        <end position="299"/>
    </location>
</feature>
<evidence type="ECO:0000256" key="1">
    <source>
        <dbReference type="ARBA" id="ARBA00008714"/>
    </source>
</evidence>
<evidence type="ECO:0000259" key="5">
    <source>
        <dbReference type="Pfam" id="PF00081"/>
    </source>
</evidence>
<dbReference type="Pfam" id="PF02777">
    <property type="entry name" value="Sod_Fe_C"/>
    <property type="match status" value="2"/>
</dbReference>
<dbReference type="PRINTS" id="PR01703">
    <property type="entry name" value="MNSODISMTASE"/>
</dbReference>
<dbReference type="PANTHER" id="PTHR42769:SF3">
    <property type="entry name" value="SUPEROXIDE DISMUTASE [FE] 2, CHLOROPLASTIC"/>
    <property type="match status" value="1"/>
</dbReference>
<evidence type="ECO:0000313" key="7">
    <source>
        <dbReference type="EMBL" id="AXY94522.1"/>
    </source>
</evidence>
<dbReference type="GO" id="GO:0004784">
    <property type="term" value="F:superoxide dismutase activity"/>
    <property type="evidence" value="ECO:0007669"/>
    <property type="project" value="UniProtKB-EC"/>
</dbReference>
<dbReference type="EC" id="1.15.1.1" evidence="2"/>
<keyword evidence="4" id="KW-0560">Oxidoreductase</keyword>
<dbReference type="InterPro" id="IPR036324">
    <property type="entry name" value="Mn/Fe_SOD_N_sf"/>
</dbReference>
<feature type="domain" description="Manganese/iron superoxide dismutase C-terminal" evidence="6">
    <location>
        <begin position="178"/>
        <end position="219"/>
    </location>
</feature>
<dbReference type="EMBL" id="MH510098">
    <property type="protein sequence ID" value="AXY94522.1"/>
    <property type="molecule type" value="mRNA"/>
</dbReference>